<evidence type="ECO:0000313" key="2">
    <source>
        <dbReference type="Proteomes" id="UP000831775"/>
    </source>
</evidence>
<sequence length="137" mass="14811">MGAVDRGRTGSGARVRALVAASISDEALTVSPRGIWKVWSFCRRRRIPLAEITDVRVSDRPLTEVPAGLRIAGLDIVSILAGYFQRSGERSWWCARRGRSATVVRTIGPTLTTFVFSSADDAVLVAQLRARGIGAAE</sequence>
<accession>A0ABY4FUS0</accession>
<gene>
    <name evidence="1" type="ORF">MUN76_13425</name>
</gene>
<name>A0ABY4FUS0_9MICO</name>
<evidence type="ECO:0000313" key="1">
    <source>
        <dbReference type="EMBL" id="UOQ60028.1"/>
    </source>
</evidence>
<proteinExistence type="predicted"/>
<protein>
    <submittedName>
        <fullName evidence="1">Uncharacterized protein</fullName>
    </submittedName>
</protein>
<dbReference type="EMBL" id="CP095043">
    <property type="protein sequence ID" value="UOQ60028.1"/>
    <property type="molecule type" value="Genomic_DNA"/>
</dbReference>
<reference evidence="1 2" key="1">
    <citation type="submission" date="2022-04" db="EMBL/GenBank/DDBJ databases">
        <title>Leucobacter sp. isolated from rhizosphere of onion.</title>
        <authorList>
            <person name="Won M."/>
            <person name="Lee C.-M."/>
            <person name="Woen H.-Y."/>
            <person name="Kwon S.-W."/>
        </authorList>
    </citation>
    <scope>NUCLEOTIDE SEQUENCE [LARGE SCALE GENOMIC DNA]</scope>
    <source>
        <strain evidence="1 2">H25R-14</strain>
    </source>
</reference>
<dbReference type="Proteomes" id="UP000831775">
    <property type="component" value="Chromosome"/>
</dbReference>
<keyword evidence="2" id="KW-1185">Reference proteome</keyword>
<organism evidence="1 2">
    <name type="scientific">Leucobacter rhizosphaerae</name>
    <dbReference type="NCBI Taxonomy" id="2932245"/>
    <lineage>
        <taxon>Bacteria</taxon>
        <taxon>Bacillati</taxon>
        <taxon>Actinomycetota</taxon>
        <taxon>Actinomycetes</taxon>
        <taxon>Micrococcales</taxon>
        <taxon>Microbacteriaceae</taxon>
        <taxon>Leucobacter</taxon>
    </lineage>
</organism>
<dbReference type="RefSeq" id="WP_244685340.1">
    <property type="nucleotide sequence ID" value="NZ_CP095043.1"/>
</dbReference>